<accession>A0A0D1L5E0</accession>
<evidence type="ECO:0000259" key="4">
    <source>
        <dbReference type="Pfam" id="PF08241"/>
    </source>
</evidence>
<dbReference type="Gene3D" id="3.40.50.150">
    <property type="entry name" value="Vaccinia Virus protein VP39"/>
    <property type="match status" value="1"/>
</dbReference>
<sequence length="253" mass="28492">MTNETPFSINAEMYRDEKVFAEGEDLGLMIKTAECRADHRVLDIGAGAGHTALAFSPYVQECIGVDATKEMVEVASSFAQEKGAENVRFQQGTAESLPFPDDSFDIITCRYAAHHFSDVRKAVSEVARVLKQDGRFLLVDHYAPEDPILDEFINHLNRLRDPSHVQESSLSEWQAMFSANQLAYQDIQKWNLPIQYDSWIKRGGTPADREKQIIAHLNHASDEARDTFCITLNQNGQSISFCLKAILIQGIKR</sequence>
<evidence type="ECO:0000256" key="1">
    <source>
        <dbReference type="ARBA" id="ARBA00008361"/>
    </source>
</evidence>
<dbReference type="PATRIC" id="fig|1423.173.peg.3087"/>
<evidence type="ECO:0000313" key="5">
    <source>
        <dbReference type="EMBL" id="KIU10971.1"/>
    </source>
</evidence>
<name>A0A0D1L5E0_BACIU</name>
<evidence type="ECO:0000256" key="2">
    <source>
        <dbReference type="ARBA" id="ARBA00022603"/>
    </source>
</evidence>
<evidence type="ECO:0000313" key="6">
    <source>
        <dbReference type="Proteomes" id="UP000032247"/>
    </source>
</evidence>
<dbReference type="AlphaFoldDB" id="A0A0D1L5E0"/>
<keyword evidence="3" id="KW-0808">Transferase</keyword>
<comment type="caution">
    <text evidence="5">The sequence shown here is derived from an EMBL/GenBank/DDBJ whole genome shotgun (WGS) entry which is preliminary data.</text>
</comment>
<dbReference type="PANTHER" id="PTHR44942">
    <property type="entry name" value="METHYLTRANSF_11 DOMAIN-CONTAINING PROTEIN"/>
    <property type="match status" value="1"/>
</dbReference>
<dbReference type="InterPro" id="IPR029063">
    <property type="entry name" value="SAM-dependent_MTases_sf"/>
</dbReference>
<keyword evidence="2" id="KW-0489">Methyltransferase</keyword>
<proteinExistence type="inferred from homology"/>
<organism evidence="5 6">
    <name type="scientific">Bacillus subtilis</name>
    <dbReference type="NCBI Taxonomy" id="1423"/>
    <lineage>
        <taxon>Bacteria</taxon>
        <taxon>Bacillati</taxon>
        <taxon>Bacillota</taxon>
        <taxon>Bacilli</taxon>
        <taxon>Bacillales</taxon>
        <taxon>Bacillaceae</taxon>
        <taxon>Bacillus</taxon>
    </lineage>
</organism>
<gene>
    <name evidence="5" type="ORF">SC09_Contig25orf00874</name>
</gene>
<protein>
    <recommendedName>
        <fullName evidence="4">Methyltransferase type 11 domain-containing protein</fullName>
    </recommendedName>
</protein>
<dbReference type="EMBL" id="JXBC01000004">
    <property type="protein sequence ID" value="KIU10971.1"/>
    <property type="molecule type" value="Genomic_DNA"/>
</dbReference>
<dbReference type="GO" id="GO:0032259">
    <property type="term" value="P:methylation"/>
    <property type="evidence" value="ECO:0007669"/>
    <property type="project" value="UniProtKB-KW"/>
</dbReference>
<reference evidence="5 6" key="1">
    <citation type="submission" date="2014-12" db="EMBL/GenBank/DDBJ databases">
        <title>Comparative genome analysis of Bacillus coagulans HM-08, Clostridium butyricum HM-68, Bacillus subtilis HM-66 and Bacillus licheniformis BL-09.</title>
        <authorList>
            <person name="Zhang H."/>
        </authorList>
    </citation>
    <scope>NUCLEOTIDE SEQUENCE [LARGE SCALE GENOMIC DNA]</scope>
    <source>
        <strain evidence="5 6">HM-66</strain>
    </source>
</reference>
<dbReference type="InterPro" id="IPR051052">
    <property type="entry name" value="Diverse_substrate_MTase"/>
</dbReference>
<dbReference type="STRING" id="483913.AN935_01625"/>
<dbReference type="Pfam" id="PF08241">
    <property type="entry name" value="Methyltransf_11"/>
    <property type="match status" value="1"/>
</dbReference>
<dbReference type="CDD" id="cd02440">
    <property type="entry name" value="AdoMet_MTases"/>
    <property type="match status" value="1"/>
</dbReference>
<comment type="similarity">
    <text evidence="1">Belongs to the methyltransferase superfamily.</text>
</comment>
<dbReference type="Proteomes" id="UP000032247">
    <property type="component" value="Unassembled WGS sequence"/>
</dbReference>
<feature type="domain" description="Methyltransferase type 11" evidence="4">
    <location>
        <begin position="42"/>
        <end position="137"/>
    </location>
</feature>
<dbReference type="InterPro" id="IPR013216">
    <property type="entry name" value="Methyltransf_11"/>
</dbReference>
<dbReference type="PANTHER" id="PTHR44942:SF4">
    <property type="entry name" value="METHYLTRANSFERASE TYPE 11 DOMAIN-CONTAINING PROTEIN"/>
    <property type="match status" value="1"/>
</dbReference>
<dbReference type="SUPFAM" id="SSF53335">
    <property type="entry name" value="S-adenosyl-L-methionine-dependent methyltransferases"/>
    <property type="match status" value="1"/>
</dbReference>
<evidence type="ECO:0000256" key="3">
    <source>
        <dbReference type="ARBA" id="ARBA00022679"/>
    </source>
</evidence>
<dbReference type="GO" id="GO:0008757">
    <property type="term" value="F:S-adenosylmethionine-dependent methyltransferase activity"/>
    <property type="evidence" value="ECO:0007669"/>
    <property type="project" value="InterPro"/>
</dbReference>